<accession>A0ABU1W984</accession>
<evidence type="ECO:0000259" key="3">
    <source>
        <dbReference type="Pfam" id="PF01648"/>
    </source>
</evidence>
<keyword evidence="2 4" id="KW-0808">Transferase</keyword>
<evidence type="ECO:0000256" key="1">
    <source>
        <dbReference type="ARBA" id="ARBA00010990"/>
    </source>
</evidence>
<proteinExistence type="inferred from homology"/>
<dbReference type="GO" id="GO:0016740">
    <property type="term" value="F:transferase activity"/>
    <property type="evidence" value="ECO:0007669"/>
    <property type="project" value="UniProtKB-KW"/>
</dbReference>
<dbReference type="PANTHER" id="PTHR12215:SF10">
    <property type="entry name" value="L-AMINOADIPATE-SEMIALDEHYDE DEHYDROGENASE-PHOSPHOPANTETHEINYL TRANSFERASE"/>
    <property type="match status" value="1"/>
</dbReference>
<sequence length="223" mass="23934">MDPDETERVRSRRDATDRETLTLAYALHRAMLGAVLGVHPREVPLHRDDRGCPRLAGDAAATSLSHADGAIAVAVAVVRARVGVDIEPSARLDVMQDIASRLCHPKELEAIEGLDEGDRASALLELWVRKEAALKATGVGFAVEPDSFALSPDRTVRIDGDPRACAVRLLAAGSRWRVAVAGPAAAEVEYGWTGPRGVLRFHRVNLTGGQVVAARVETAEREV</sequence>
<dbReference type="Pfam" id="PF01648">
    <property type="entry name" value="ACPS"/>
    <property type="match status" value="1"/>
</dbReference>
<protein>
    <submittedName>
        <fullName evidence="4">4'-phosphopantetheinyl transferase</fullName>
        <ecNumber evidence="4">2.7.8.-</ecNumber>
    </submittedName>
</protein>
<reference evidence="4 5" key="1">
    <citation type="submission" date="2023-07" db="EMBL/GenBank/DDBJ databases">
        <title>Sorghum-associated microbial communities from plants grown in Nebraska, USA.</title>
        <authorList>
            <person name="Schachtman D."/>
        </authorList>
    </citation>
    <scope>NUCLEOTIDE SEQUENCE [LARGE SCALE GENOMIC DNA]</scope>
    <source>
        <strain evidence="4 5">BE198</strain>
    </source>
</reference>
<organism evidence="4 5">
    <name type="scientific">Lysobacter niastensis</name>
    <dbReference type="NCBI Taxonomy" id="380629"/>
    <lineage>
        <taxon>Bacteria</taxon>
        <taxon>Pseudomonadati</taxon>
        <taxon>Pseudomonadota</taxon>
        <taxon>Gammaproteobacteria</taxon>
        <taxon>Lysobacterales</taxon>
        <taxon>Lysobacteraceae</taxon>
        <taxon>Lysobacter</taxon>
    </lineage>
</organism>
<dbReference type="InterPro" id="IPR037143">
    <property type="entry name" value="4-PPantetheinyl_Trfase_dom_sf"/>
</dbReference>
<dbReference type="Gene3D" id="3.90.470.20">
    <property type="entry name" value="4'-phosphopantetheinyl transferase domain"/>
    <property type="match status" value="2"/>
</dbReference>
<gene>
    <name evidence="4" type="ORF">J2X06_001350</name>
</gene>
<evidence type="ECO:0000256" key="2">
    <source>
        <dbReference type="ARBA" id="ARBA00022679"/>
    </source>
</evidence>
<name>A0ABU1W984_9GAMM</name>
<evidence type="ECO:0000313" key="5">
    <source>
        <dbReference type="Proteomes" id="UP001251524"/>
    </source>
</evidence>
<dbReference type="Proteomes" id="UP001251524">
    <property type="component" value="Unassembled WGS sequence"/>
</dbReference>
<dbReference type="PANTHER" id="PTHR12215">
    <property type="entry name" value="PHOSPHOPANTETHEINE TRANSFERASE"/>
    <property type="match status" value="1"/>
</dbReference>
<dbReference type="InterPro" id="IPR008278">
    <property type="entry name" value="4-PPantetheinyl_Trfase_dom"/>
</dbReference>
<comment type="caution">
    <text evidence="4">The sequence shown here is derived from an EMBL/GenBank/DDBJ whole genome shotgun (WGS) entry which is preliminary data.</text>
</comment>
<keyword evidence="5" id="KW-1185">Reference proteome</keyword>
<dbReference type="SUPFAM" id="SSF56214">
    <property type="entry name" value="4'-phosphopantetheinyl transferase"/>
    <property type="match status" value="2"/>
</dbReference>
<dbReference type="EMBL" id="JAVDVY010000001">
    <property type="protein sequence ID" value="MDR7134166.1"/>
    <property type="molecule type" value="Genomic_DNA"/>
</dbReference>
<dbReference type="InterPro" id="IPR050559">
    <property type="entry name" value="P-Pant_transferase_sf"/>
</dbReference>
<feature type="domain" description="4'-phosphopantetheinyl transferase" evidence="3">
    <location>
        <begin position="81"/>
        <end position="158"/>
    </location>
</feature>
<comment type="similarity">
    <text evidence="1">Belongs to the P-Pant transferase superfamily. Gsp/Sfp/HetI/AcpT family.</text>
</comment>
<evidence type="ECO:0000313" key="4">
    <source>
        <dbReference type="EMBL" id="MDR7134166.1"/>
    </source>
</evidence>
<dbReference type="EC" id="2.7.8.-" evidence="4"/>